<organism evidence="2 3">
    <name type="scientific">Punica granatum</name>
    <name type="common">Pomegranate</name>
    <dbReference type="NCBI Taxonomy" id="22663"/>
    <lineage>
        <taxon>Eukaryota</taxon>
        <taxon>Viridiplantae</taxon>
        <taxon>Streptophyta</taxon>
        <taxon>Embryophyta</taxon>
        <taxon>Tracheophyta</taxon>
        <taxon>Spermatophyta</taxon>
        <taxon>Magnoliopsida</taxon>
        <taxon>eudicotyledons</taxon>
        <taxon>Gunneridae</taxon>
        <taxon>Pentapetalae</taxon>
        <taxon>rosids</taxon>
        <taxon>malvids</taxon>
        <taxon>Myrtales</taxon>
        <taxon>Lythraceae</taxon>
        <taxon>Punica</taxon>
    </lineage>
</organism>
<dbReference type="GeneID" id="116190002"/>
<dbReference type="PANTHER" id="PTHR33223">
    <property type="entry name" value="CCHC-TYPE DOMAIN-CONTAINING PROTEIN"/>
    <property type="match status" value="1"/>
</dbReference>
<dbReference type="PRINTS" id="PR01217">
    <property type="entry name" value="PRICHEXTENSN"/>
</dbReference>
<reference evidence="2" key="1">
    <citation type="journal article" date="2020" name="Plant Biotechnol. J.">
        <title>The pomegranate (Punica granatum L.) draft genome dissects genetic divergence between soft- and hard-seeded cultivars.</title>
        <authorList>
            <person name="Luo X."/>
            <person name="Li H."/>
            <person name="Wu Z."/>
            <person name="Yao W."/>
            <person name="Zhao P."/>
            <person name="Cao D."/>
            <person name="Yu H."/>
            <person name="Li K."/>
            <person name="Poudel K."/>
            <person name="Zhao D."/>
            <person name="Zhang F."/>
            <person name="Xia X."/>
            <person name="Chen L."/>
            <person name="Wang Q."/>
            <person name="Jing D."/>
            <person name="Cao S."/>
        </authorList>
    </citation>
    <scope>NUCLEOTIDE SEQUENCE [LARGE SCALE GENOMIC DNA]</scope>
    <source>
        <strain evidence="2">cv. Tunisia</strain>
    </source>
</reference>
<proteinExistence type="predicted"/>
<dbReference type="Proteomes" id="UP000515151">
    <property type="component" value="Unplaced"/>
</dbReference>
<feature type="compositionally biased region" description="Basic residues" evidence="1">
    <location>
        <begin position="9"/>
        <end position="18"/>
    </location>
</feature>
<reference evidence="3" key="2">
    <citation type="submission" date="2025-08" db="UniProtKB">
        <authorList>
            <consortium name="RefSeq"/>
        </authorList>
    </citation>
    <scope>IDENTIFICATION</scope>
    <source>
        <tissue evidence="3">Leaf</tissue>
    </source>
</reference>
<dbReference type="RefSeq" id="XP_031375533.1">
    <property type="nucleotide sequence ID" value="XM_031519673.1"/>
</dbReference>
<feature type="compositionally biased region" description="Basic and acidic residues" evidence="1">
    <location>
        <begin position="340"/>
        <end position="352"/>
    </location>
</feature>
<evidence type="ECO:0000313" key="2">
    <source>
        <dbReference type="Proteomes" id="UP000515151"/>
    </source>
</evidence>
<feature type="region of interest" description="Disordered" evidence="1">
    <location>
        <begin position="165"/>
        <end position="192"/>
    </location>
</feature>
<keyword evidence="2" id="KW-1185">Reference proteome</keyword>
<feature type="compositionally biased region" description="Pro residues" evidence="1">
    <location>
        <begin position="165"/>
        <end position="189"/>
    </location>
</feature>
<evidence type="ECO:0000313" key="3">
    <source>
        <dbReference type="RefSeq" id="XP_031375533.1"/>
    </source>
</evidence>
<accession>A0A6P8C2D6</accession>
<dbReference type="OrthoDB" id="1750196at2759"/>
<dbReference type="PANTHER" id="PTHR33223:SF8">
    <property type="entry name" value="OS04G0172440 PROTEIN"/>
    <property type="match status" value="1"/>
</dbReference>
<dbReference type="AlphaFoldDB" id="A0A6P8C2D6"/>
<protein>
    <submittedName>
        <fullName evidence="3">Wiskott-Aldrich syndrome protein family member 1-like</fullName>
    </submittedName>
</protein>
<name>A0A6P8C2D6_PUNGR</name>
<feature type="region of interest" description="Disordered" evidence="1">
    <location>
        <begin position="1"/>
        <end position="22"/>
    </location>
</feature>
<feature type="region of interest" description="Disordered" evidence="1">
    <location>
        <begin position="318"/>
        <end position="352"/>
    </location>
</feature>
<gene>
    <name evidence="3" type="primary">LOC116190002</name>
</gene>
<sequence>MAGNNQTRGTRRHGKSIGRQHEYQYDGTYGYALRPKPSFFELHSAPVRKPTVDPNPVVPPIYVTDSEDISFPAMTYAPAVHPNSDPLPPPPAPTAVPLPPAAFLSMDSAMHTLPPLNIPTQPPIYTIPPPTIPLVTIARAPIPTTDHFPFQTPQPKISFSYPAPPSLNIPPTEPGTPTQAAPPPLPTNIPPKVENEQERRIRRMEETIGALQASSSRFDYGDSNSNLFPGMWLPPKIKIPNFKRYDGTSDSRHHLCHYQSKMMSYKDYEKFVVQTFQDSLAGSALDWFMTLKADDIPTWTDLSQKFLDQYRFCAESPYTPRSQHNGDEGKSGFRSLCGRMEGKSSEAYSPDH</sequence>
<evidence type="ECO:0000256" key="1">
    <source>
        <dbReference type="SAM" id="MobiDB-lite"/>
    </source>
</evidence>